<feature type="domain" description="GFO/IDH/MocA-like oxidoreductase" evidence="3">
    <location>
        <begin position="490"/>
        <end position="645"/>
    </location>
</feature>
<dbReference type="Gene3D" id="1.10.10.10">
    <property type="entry name" value="Winged helix-like DNA-binding domain superfamily/Winged helix DNA-binding domain"/>
    <property type="match status" value="1"/>
</dbReference>
<dbReference type="InterPro" id="IPR000683">
    <property type="entry name" value="Gfo/Idh/MocA-like_OxRdtase_N"/>
</dbReference>
<sequence>MASVYETLVTHPNSTVSSLMRQTRLSRPTITTLLDSLTEMGLVAPQGAEGSVGRPAETWAPRKDAGVVIGVDLLQHSVLLAVAQLDGEIIETDHRSGLSVDSSVRFRNVLDLISKHVTEGTAGPPRAIVISTTGTVDLDGRLMRSDAVPQWEGFDLGKELSQRLRLPVRIENDVNAAAFGEFALRCGDGSLSPGDDLLLIALSRAIVTGLVMNGKLHRGHRQNAGEVGLRIVDGVGLSPGSLARAAESIGTVSAVLDPASIVLTLPNRESPGILAEIIEHLRTARESSAAELNLEVSRLGQGSAIVGALSLALQEARTSLFGESTALIPIPKGLNHITRITARGIHYPMSTVKPAASDRATLRIGVVGVGARSDIAKHFELPGLNCRITAAAEPHPDGEARILNRIGRSDIKLTSSVTELIAEGIDAALVTSPDDTHAQVACELLRAGVPVYVEKPLATRMDDAIAILQTAYETGTKLYVGHNMRHMHVVRSMRDLIRRGTIGEVKAIWCRHFVGNGGDYYFKDWHATREHGTGLLLQKAAHDLDVMHWLAGSHTEQVTAMGGLTLYGQITDRQDRSDQLLGDWFSMDNWPPLSQRGLNPVVDVEDLSMMLMRMESGLFASYQQCHYTPDYWRNYTVIGTEGRIENFGDYEGGHIKLWNRRHLYDPEGDAQFPIKGDDKGHGDADVLTVSEFVSFITEGTPTDTSPLGAWYAVAAAIAATDSIRNGSSPRDIPKLAPEVIDYFNNNQVK</sequence>
<dbReference type="SUPFAM" id="SSF53067">
    <property type="entry name" value="Actin-like ATPase domain"/>
    <property type="match status" value="1"/>
</dbReference>
<dbReference type="InterPro" id="IPR000600">
    <property type="entry name" value="ROK"/>
</dbReference>
<keyword evidence="5" id="KW-1185">Reference proteome</keyword>
<evidence type="ECO:0000313" key="4">
    <source>
        <dbReference type="EMBL" id="QUC07709.1"/>
    </source>
</evidence>
<dbReference type="SUPFAM" id="SSF51735">
    <property type="entry name" value="NAD(P)-binding Rossmann-fold domains"/>
    <property type="match status" value="1"/>
</dbReference>
<dbReference type="InterPro" id="IPR036388">
    <property type="entry name" value="WH-like_DNA-bd_sf"/>
</dbReference>
<proteinExistence type="inferred from homology"/>
<name>A0ABX7Y3G1_9ACTN</name>
<dbReference type="InterPro" id="IPR055170">
    <property type="entry name" value="GFO_IDH_MocA-like_dom"/>
</dbReference>
<evidence type="ECO:0000259" key="2">
    <source>
        <dbReference type="Pfam" id="PF01408"/>
    </source>
</evidence>
<organism evidence="4 5">
    <name type="scientific">Arachnia rubra</name>
    <dbReference type="NCBI Taxonomy" id="1547448"/>
    <lineage>
        <taxon>Bacteria</taxon>
        <taxon>Bacillati</taxon>
        <taxon>Actinomycetota</taxon>
        <taxon>Actinomycetes</taxon>
        <taxon>Propionibacteriales</taxon>
        <taxon>Propionibacteriaceae</taxon>
        <taxon>Arachnia</taxon>
    </lineage>
</organism>
<gene>
    <name evidence="4" type="ORF">J5A65_12380</name>
</gene>
<dbReference type="SUPFAM" id="SSF46785">
    <property type="entry name" value="Winged helix' DNA-binding domain"/>
    <property type="match status" value="1"/>
</dbReference>
<dbReference type="PANTHER" id="PTHR43708:SF8">
    <property type="entry name" value="OXIDOREDUCTASE"/>
    <property type="match status" value="1"/>
</dbReference>
<dbReference type="Gene3D" id="3.40.50.720">
    <property type="entry name" value="NAD(P)-binding Rossmann-like Domain"/>
    <property type="match status" value="1"/>
</dbReference>
<comment type="similarity">
    <text evidence="1">Belongs to the ROK (NagC/XylR) family.</text>
</comment>
<dbReference type="Pfam" id="PF22725">
    <property type="entry name" value="GFO_IDH_MocA_C3"/>
    <property type="match status" value="1"/>
</dbReference>
<dbReference type="PANTHER" id="PTHR43708">
    <property type="entry name" value="CONSERVED EXPRESSED OXIDOREDUCTASE (EUROFUNG)"/>
    <property type="match status" value="1"/>
</dbReference>
<reference evidence="4 5" key="1">
    <citation type="submission" date="2021-03" db="EMBL/GenBank/DDBJ databases">
        <title>Human Oral Microbial Genomes.</title>
        <authorList>
            <person name="Johnston C.D."/>
            <person name="Chen T."/>
            <person name="Dewhirst F.E."/>
        </authorList>
    </citation>
    <scope>NUCLEOTIDE SEQUENCE [LARGE SCALE GENOMIC DNA]</scope>
    <source>
        <strain evidence="4 5">DSMZ 100122</strain>
    </source>
</reference>
<dbReference type="Pfam" id="PF01408">
    <property type="entry name" value="GFO_IDH_MocA"/>
    <property type="match status" value="1"/>
</dbReference>
<dbReference type="InterPro" id="IPR036291">
    <property type="entry name" value="NAD(P)-bd_dom_sf"/>
</dbReference>
<dbReference type="Gene3D" id="3.30.420.40">
    <property type="match status" value="2"/>
</dbReference>
<evidence type="ECO:0000256" key="1">
    <source>
        <dbReference type="ARBA" id="ARBA00006479"/>
    </source>
</evidence>
<dbReference type="InterPro" id="IPR036390">
    <property type="entry name" value="WH_DNA-bd_sf"/>
</dbReference>
<dbReference type="Pfam" id="PF00480">
    <property type="entry name" value="ROK"/>
    <property type="match status" value="1"/>
</dbReference>
<dbReference type="EMBL" id="CP072384">
    <property type="protein sequence ID" value="QUC07709.1"/>
    <property type="molecule type" value="Genomic_DNA"/>
</dbReference>
<dbReference type="InterPro" id="IPR043129">
    <property type="entry name" value="ATPase_NBD"/>
</dbReference>
<dbReference type="Proteomes" id="UP000678513">
    <property type="component" value="Chromosome"/>
</dbReference>
<dbReference type="InterPro" id="IPR051317">
    <property type="entry name" value="Gfo/Idh/MocA_oxidoreduct"/>
</dbReference>
<dbReference type="RefSeq" id="WP_212322417.1">
    <property type="nucleotide sequence ID" value="NZ_AP024463.1"/>
</dbReference>
<evidence type="ECO:0000259" key="3">
    <source>
        <dbReference type="Pfam" id="PF22725"/>
    </source>
</evidence>
<evidence type="ECO:0000313" key="5">
    <source>
        <dbReference type="Proteomes" id="UP000678513"/>
    </source>
</evidence>
<dbReference type="CDD" id="cd23763">
    <property type="entry name" value="ASKHA_ATPase_ROK"/>
    <property type="match status" value="1"/>
</dbReference>
<dbReference type="SUPFAM" id="SSF55347">
    <property type="entry name" value="Glyceraldehyde-3-phosphate dehydrogenase-like, C-terminal domain"/>
    <property type="match status" value="1"/>
</dbReference>
<feature type="domain" description="Gfo/Idh/MocA-like oxidoreductase N-terminal" evidence="2">
    <location>
        <begin position="362"/>
        <end position="482"/>
    </location>
</feature>
<dbReference type="Gene3D" id="3.30.360.10">
    <property type="entry name" value="Dihydrodipicolinate Reductase, domain 2"/>
    <property type="match status" value="1"/>
</dbReference>
<accession>A0ABX7Y3G1</accession>
<protein>
    <submittedName>
        <fullName evidence="4">ROK family protein</fullName>
    </submittedName>
</protein>